<organism evidence="2 3">
    <name type="scientific">Leucothrix pacifica</name>
    <dbReference type="NCBI Taxonomy" id="1247513"/>
    <lineage>
        <taxon>Bacteria</taxon>
        <taxon>Pseudomonadati</taxon>
        <taxon>Pseudomonadota</taxon>
        <taxon>Gammaproteobacteria</taxon>
        <taxon>Thiotrichales</taxon>
        <taxon>Thiotrichaceae</taxon>
        <taxon>Leucothrix</taxon>
    </lineage>
</organism>
<dbReference type="InterPro" id="IPR001387">
    <property type="entry name" value="Cro/C1-type_HTH"/>
</dbReference>
<proteinExistence type="predicted"/>
<evidence type="ECO:0000259" key="1">
    <source>
        <dbReference type="PROSITE" id="PS50943"/>
    </source>
</evidence>
<dbReference type="GO" id="GO:0003677">
    <property type="term" value="F:DNA binding"/>
    <property type="evidence" value="ECO:0007669"/>
    <property type="project" value="InterPro"/>
</dbReference>
<gene>
    <name evidence="2" type="ORF">DKW60_21640</name>
</gene>
<accession>A0A317C7Q9</accession>
<dbReference type="PROSITE" id="PS50943">
    <property type="entry name" value="HTH_CROC1"/>
    <property type="match status" value="1"/>
</dbReference>
<keyword evidence="3" id="KW-1185">Reference proteome</keyword>
<dbReference type="SMART" id="SM00530">
    <property type="entry name" value="HTH_XRE"/>
    <property type="match status" value="1"/>
</dbReference>
<name>A0A317C7Q9_9GAMM</name>
<evidence type="ECO:0000313" key="3">
    <source>
        <dbReference type="Proteomes" id="UP000245539"/>
    </source>
</evidence>
<reference evidence="2 3" key="1">
    <citation type="submission" date="2018-05" db="EMBL/GenBank/DDBJ databases">
        <title>Leucothrix arctica sp. nov., isolated from Arctic seawater.</title>
        <authorList>
            <person name="Choi A."/>
            <person name="Baek K."/>
        </authorList>
    </citation>
    <scope>NUCLEOTIDE SEQUENCE [LARGE SCALE GENOMIC DNA]</scope>
    <source>
        <strain evidence="2 3">JCM 18388</strain>
    </source>
</reference>
<dbReference type="Proteomes" id="UP000245539">
    <property type="component" value="Unassembled WGS sequence"/>
</dbReference>
<dbReference type="AlphaFoldDB" id="A0A317C7Q9"/>
<sequence>MSKMNSKTYSQHSKSAITLLGNLIRAARKEQKLTTTEVAERAGISRNFLQRIEKGDPKSNIGAFFEVATIVGVKLFDADEASLSKHIRQVEDKLTLLPKSIRKKQRKVDDDF</sequence>
<dbReference type="SUPFAM" id="SSF47413">
    <property type="entry name" value="lambda repressor-like DNA-binding domains"/>
    <property type="match status" value="1"/>
</dbReference>
<dbReference type="InterPro" id="IPR010982">
    <property type="entry name" value="Lambda_DNA-bd_dom_sf"/>
</dbReference>
<feature type="domain" description="HTH cro/C1-type" evidence="1">
    <location>
        <begin position="24"/>
        <end position="55"/>
    </location>
</feature>
<dbReference type="CDD" id="cd00093">
    <property type="entry name" value="HTH_XRE"/>
    <property type="match status" value="1"/>
</dbReference>
<dbReference type="EMBL" id="QGKM01000095">
    <property type="protein sequence ID" value="PWQ92350.1"/>
    <property type="molecule type" value="Genomic_DNA"/>
</dbReference>
<dbReference type="Pfam" id="PF01381">
    <property type="entry name" value="HTH_3"/>
    <property type="match status" value="1"/>
</dbReference>
<evidence type="ECO:0000313" key="2">
    <source>
        <dbReference type="EMBL" id="PWQ92350.1"/>
    </source>
</evidence>
<comment type="caution">
    <text evidence="2">The sequence shown here is derived from an EMBL/GenBank/DDBJ whole genome shotgun (WGS) entry which is preliminary data.</text>
</comment>
<dbReference type="Gene3D" id="1.10.260.40">
    <property type="entry name" value="lambda repressor-like DNA-binding domains"/>
    <property type="match status" value="1"/>
</dbReference>
<dbReference type="OrthoDB" id="7365273at2"/>
<protein>
    <submittedName>
        <fullName evidence="2">Transcriptional regulator</fullName>
    </submittedName>
</protein>